<dbReference type="PANTHER" id="PTHR24223">
    <property type="entry name" value="ATP-BINDING CASSETTE SUB-FAMILY C"/>
    <property type="match status" value="1"/>
</dbReference>
<keyword evidence="2 8" id="KW-0812">Transmembrane</keyword>
<evidence type="ECO:0000256" key="1">
    <source>
        <dbReference type="ARBA" id="ARBA00022448"/>
    </source>
</evidence>
<keyword evidence="1" id="KW-0813">Transport</keyword>
<evidence type="ECO:0000256" key="4">
    <source>
        <dbReference type="ARBA" id="ARBA00022840"/>
    </source>
</evidence>
<feature type="domain" description="ABC transmembrane type-1" evidence="9">
    <location>
        <begin position="283"/>
        <end position="583"/>
    </location>
</feature>
<dbReference type="OrthoDB" id="6500128at2759"/>
<evidence type="ECO:0000313" key="11">
    <source>
        <dbReference type="Proteomes" id="UP000887568"/>
    </source>
</evidence>
<feature type="transmembrane region" description="Helical" evidence="8">
    <location>
        <begin position="423"/>
        <end position="455"/>
    </location>
</feature>
<dbReference type="RefSeq" id="XP_038069245.1">
    <property type="nucleotide sequence ID" value="XM_038213317.1"/>
</dbReference>
<dbReference type="Gene3D" id="3.40.50.300">
    <property type="entry name" value="P-loop containing nucleotide triphosphate hydrolases"/>
    <property type="match status" value="1"/>
</dbReference>
<feature type="transmembrane region" description="Helical" evidence="8">
    <location>
        <begin position="200"/>
        <end position="217"/>
    </location>
</feature>
<dbReference type="InterPro" id="IPR011527">
    <property type="entry name" value="ABC1_TM_dom"/>
</dbReference>
<sequence>MVQRLSLPGRLLELHPASWLHPPHLHPPACLRMFSQTQTGQDTVHPPLPLPPHPLAPAVHPPLRLDVLHPGRGAVGFQVPPKPNPAPPVPSGKLCLPGGCAGLCVLPSCRGLVETRVRLALAGLLGACSSWEGFRLSSWMEDLDNIDVRIVRFDAIVFMVSTYAVLFLVELCAMIVTMFLRRSKHKSLPDDLLKPDMKYYMRYVSFPSLIFFTWPGWLLRVGYQHPLEIKDLGSLPEMSTSRSNEKNFEFYLQKEKERAAKLGGPEHFSLYRVLFRAYLGWQVAAFLLKTLADVLQFIVPLTVGGIVTYATVLYYEKEKTTDELSDFVTVNEFFSDGFVLLFIMGAVGLLRVVILHSNYHCLILSSIHLRAGVQAAVYNKTLRLSGWTVTSGAMTTGQITNLMSIDAFHLMMFYQYGQYAYSLPLMIIVLMAMLVHLLGVAALIASVCFVIAIPIQYKLAQFQARVQKHALRISDERLKQTHEMLQGMKLIKLYGWESIFCSEISSVRYREIKKLMKAVIFFCISILTSYFVPAFVTLLSFILFTSFTGSSLTPAIAFTTLTIVNQLRFPVRMFSGMIKHVINNHVSVGRLNKFFTAKEIEKDEMGGDFLEEEEEEDDIRDKEKEMMALNHNEIPDVEVQVMSHGKAKFHRIPSQEEVANHNPGPNGDIAGEGTDYAALKSGPDDAEHAPRPVLPDDIAIKIESGNFSWDPESNSSTLLDIDVEFPAGSLTMIVGQVGMGKSSMLSAILGEMHTVAGSIQFNRKHRGIAYSAQRAWLLNASLRNNILFGQEFEQDKYQAVVSACSLQPDIDILPAGDQTEIGEKG</sequence>
<dbReference type="OMA" id="MWASANQ"/>
<feature type="transmembrane region" description="Helical" evidence="8">
    <location>
        <begin position="335"/>
        <end position="354"/>
    </location>
</feature>
<evidence type="ECO:0000256" key="2">
    <source>
        <dbReference type="ARBA" id="ARBA00022692"/>
    </source>
</evidence>
<feature type="transmembrane region" description="Helical" evidence="8">
    <location>
        <begin position="295"/>
        <end position="315"/>
    </location>
</feature>
<reference evidence="10" key="1">
    <citation type="submission" date="2022-11" db="UniProtKB">
        <authorList>
            <consortium name="EnsemblMetazoa"/>
        </authorList>
    </citation>
    <scope>IDENTIFICATION</scope>
</reference>
<evidence type="ECO:0000256" key="3">
    <source>
        <dbReference type="ARBA" id="ARBA00022741"/>
    </source>
</evidence>
<protein>
    <recommendedName>
        <fullName evidence="9">ABC transmembrane type-1 domain-containing protein</fullName>
    </recommendedName>
</protein>
<dbReference type="GeneID" id="119738419"/>
<dbReference type="Proteomes" id="UP000887568">
    <property type="component" value="Unplaced"/>
</dbReference>
<accession>A0A914AYL3</accession>
<dbReference type="InterPro" id="IPR027417">
    <property type="entry name" value="P-loop_NTPase"/>
</dbReference>
<dbReference type="GO" id="GO:0016020">
    <property type="term" value="C:membrane"/>
    <property type="evidence" value="ECO:0007669"/>
    <property type="project" value="InterPro"/>
</dbReference>
<dbReference type="FunFam" id="1.20.1560.10:FF:000006">
    <property type="entry name" value="ATP-binding cassette, sub-family C (CFTR/MRP), member 9"/>
    <property type="match status" value="1"/>
</dbReference>
<keyword evidence="4" id="KW-0067">ATP-binding</keyword>
<proteinExistence type="predicted"/>
<dbReference type="SUPFAM" id="SSF52540">
    <property type="entry name" value="P-loop containing nucleoside triphosphate hydrolases"/>
    <property type="match status" value="1"/>
</dbReference>
<dbReference type="InterPro" id="IPR050173">
    <property type="entry name" value="ABC_transporter_C-like"/>
</dbReference>
<evidence type="ECO:0000313" key="10">
    <source>
        <dbReference type="EnsemblMetazoa" id="XP_038069245.1"/>
    </source>
</evidence>
<dbReference type="Pfam" id="PF00664">
    <property type="entry name" value="ABC_membrane"/>
    <property type="match status" value="1"/>
</dbReference>
<keyword evidence="5 8" id="KW-1133">Transmembrane helix</keyword>
<evidence type="ECO:0000256" key="5">
    <source>
        <dbReference type="ARBA" id="ARBA00022989"/>
    </source>
</evidence>
<evidence type="ECO:0000256" key="6">
    <source>
        <dbReference type="ARBA" id="ARBA00023136"/>
    </source>
</evidence>
<dbReference type="GO" id="GO:0140359">
    <property type="term" value="F:ABC-type transporter activity"/>
    <property type="evidence" value="ECO:0007669"/>
    <property type="project" value="InterPro"/>
</dbReference>
<dbReference type="GO" id="GO:0016887">
    <property type="term" value="F:ATP hydrolysis activity"/>
    <property type="evidence" value="ECO:0007669"/>
    <property type="project" value="InterPro"/>
</dbReference>
<name>A0A914AYL3_PATMI</name>
<feature type="transmembrane region" description="Helical" evidence="8">
    <location>
        <begin position="518"/>
        <end position="545"/>
    </location>
</feature>
<feature type="transmembrane region" description="Helical" evidence="8">
    <location>
        <begin position="156"/>
        <end position="180"/>
    </location>
</feature>
<dbReference type="EnsemblMetazoa" id="XM_038213317.1">
    <property type="protein sequence ID" value="XP_038069245.1"/>
    <property type="gene ID" value="LOC119738419"/>
</dbReference>
<dbReference type="PROSITE" id="PS50929">
    <property type="entry name" value="ABC_TM1F"/>
    <property type="match status" value="1"/>
</dbReference>
<dbReference type="InterPro" id="IPR003439">
    <property type="entry name" value="ABC_transporter-like_ATP-bd"/>
</dbReference>
<keyword evidence="6 8" id="KW-0472">Membrane</keyword>
<evidence type="ECO:0000256" key="7">
    <source>
        <dbReference type="SAM" id="MobiDB-lite"/>
    </source>
</evidence>
<evidence type="ECO:0000256" key="8">
    <source>
        <dbReference type="SAM" id="Phobius"/>
    </source>
</evidence>
<keyword evidence="3" id="KW-0547">Nucleotide-binding</keyword>
<feature type="region of interest" description="Disordered" evidence="7">
    <location>
        <begin position="657"/>
        <end position="691"/>
    </location>
</feature>
<evidence type="ECO:0000259" key="9">
    <source>
        <dbReference type="PROSITE" id="PS50929"/>
    </source>
</evidence>
<keyword evidence="11" id="KW-1185">Reference proteome</keyword>
<dbReference type="AlphaFoldDB" id="A0A914AYL3"/>
<dbReference type="Gene3D" id="1.20.1560.10">
    <property type="entry name" value="ABC transporter type 1, transmembrane domain"/>
    <property type="match status" value="1"/>
</dbReference>
<dbReference type="InterPro" id="IPR036640">
    <property type="entry name" value="ABC1_TM_sf"/>
</dbReference>
<dbReference type="Pfam" id="PF00005">
    <property type="entry name" value="ABC_tran"/>
    <property type="match status" value="1"/>
</dbReference>
<dbReference type="GO" id="GO:0005524">
    <property type="term" value="F:ATP binding"/>
    <property type="evidence" value="ECO:0007669"/>
    <property type="project" value="UniProtKB-KW"/>
</dbReference>
<dbReference type="PANTHER" id="PTHR24223:SF461">
    <property type="entry name" value="ATP-BINDING CASSETTE SUB-FAMILY C MEMBER SUR"/>
    <property type="match status" value="1"/>
</dbReference>
<organism evidence="10 11">
    <name type="scientific">Patiria miniata</name>
    <name type="common">Bat star</name>
    <name type="synonym">Asterina miniata</name>
    <dbReference type="NCBI Taxonomy" id="46514"/>
    <lineage>
        <taxon>Eukaryota</taxon>
        <taxon>Metazoa</taxon>
        <taxon>Echinodermata</taxon>
        <taxon>Eleutherozoa</taxon>
        <taxon>Asterozoa</taxon>
        <taxon>Asteroidea</taxon>
        <taxon>Valvatacea</taxon>
        <taxon>Valvatida</taxon>
        <taxon>Asterinidae</taxon>
        <taxon>Patiria</taxon>
    </lineage>
</organism>
<dbReference type="SUPFAM" id="SSF90123">
    <property type="entry name" value="ABC transporter transmembrane region"/>
    <property type="match status" value="1"/>
</dbReference>